<evidence type="ECO:0000256" key="4">
    <source>
        <dbReference type="HAMAP-Rule" id="MF_01401"/>
    </source>
</evidence>
<dbReference type="InterPro" id="IPR002569">
    <property type="entry name" value="Met_Sox_Rdtase_MsrA_dom"/>
</dbReference>
<dbReference type="Pfam" id="PF01625">
    <property type="entry name" value="PMSR"/>
    <property type="match status" value="1"/>
</dbReference>
<name>W0SLD6_9PROT</name>
<evidence type="ECO:0000259" key="5">
    <source>
        <dbReference type="Pfam" id="PF01625"/>
    </source>
</evidence>
<evidence type="ECO:0000256" key="2">
    <source>
        <dbReference type="ARBA" id="ARBA00047806"/>
    </source>
</evidence>
<dbReference type="PANTHER" id="PTHR43774:SF1">
    <property type="entry name" value="PEPTIDE METHIONINE SULFOXIDE REDUCTASE MSRA 2"/>
    <property type="match status" value="1"/>
</dbReference>
<evidence type="ECO:0000256" key="1">
    <source>
        <dbReference type="ARBA" id="ARBA00023002"/>
    </source>
</evidence>
<protein>
    <recommendedName>
        <fullName evidence="4">Peptide methionine sulfoxide reductase MsrA</fullName>
        <shortName evidence="4">Protein-methionine-S-oxide reductase</shortName>
        <ecNumber evidence="4">1.8.4.11</ecNumber>
    </recommendedName>
    <alternativeName>
        <fullName evidence="4">Peptide-methionine (S)-S-oxide reductase</fullName>
        <shortName evidence="4">Peptide Met(O) reductase</shortName>
    </alternativeName>
</protein>
<dbReference type="HAMAP" id="MF_01401">
    <property type="entry name" value="MsrA"/>
    <property type="match status" value="1"/>
</dbReference>
<dbReference type="KEGG" id="shd:SUTH_02814"/>
<dbReference type="GO" id="GO:0033744">
    <property type="term" value="F:L-methionine:thioredoxin-disulfide S-oxidoreductase activity"/>
    <property type="evidence" value="ECO:0007669"/>
    <property type="project" value="RHEA"/>
</dbReference>
<organism evidence="6 7">
    <name type="scientific">Sulfuritalea hydrogenivorans sk43H</name>
    <dbReference type="NCBI Taxonomy" id="1223802"/>
    <lineage>
        <taxon>Bacteria</taxon>
        <taxon>Pseudomonadati</taxon>
        <taxon>Pseudomonadota</taxon>
        <taxon>Betaproteobacteria</taxon>
        <taxon>Nitrosomonadales</taxon>
        <taxon>Sterolibacteriaceae</taxon>
        <taxon>Sulfuritalea</taxon>
    </lineage>
</organism>
<dbReference type="PANTHER" id="PTHR43774">
    <property type="entry name" value="PEPTIDE METHIONINE SULFOXIDE REDUCTASE"/>
    <property type="match status" value="1"/>
</dbReference>
<dbReference type="RefSeq" id="WP_041100101.1">
    <property type="nucleotide sequence ID" value="NZ_AP012547.1"/>
</dbReference>
<dbReference type="EMBL" id="AP012547">
    <property type="protein sequence ID" value="BAO30593.1"/>
    <property type="molecule type" value="Genomic_DNA"/>
</dbReference>
<proteinExistence type="inferred from homology"/>
<sequence>MSKEHASEIATEVATLGGGCFWCLEAAFVQLAGVESVVSGYAGGRMQNPDYRSVCGGNTGHAEVVEVRFDPAVIDYRTLLQAFFAIHDPTTPDRQGNDVGSQYRSVIFTHDAGQERVARSLIEELAAAKTWPDPIVTAVSPAPTFWPAEDHHQNYFANNPYQGYCQAIVAPKAAKLRKLFVGKLKN</sequence>
<gene>
    <name evidence="4" type="primary">msrA</name>
    <name evidence="6" type="ORF">SUTH_02814</name>
</gene>
<comment type="similarity">
    <text evidence="4">Belongs to the MsrA Met sulfoxide reductase family.</text>
</comment>
<comment type="catalytic activity">
    <reaction evidence="2 4">
        <text>L-methionyl-[protein] + [thioredoxin]-disulfide + H2O = L-methionyl-(S)-S-oxide-[protein] + [thioredoxin]-dithiol</text>
        <dbReference type="Rhea" id="RHEA:14217"/>
        <dbReference type="Rhea" id="RHEA-COMP:10698"/>
        <dbReference type="Rhea" id="RHEA-COMP:10700"/>
        <dbReference type="Rhea" id="RHEA-COMP:12313"/>
        <dbReference type="Rhea" id="RHEA-COMP:12315"/>
        <dbReference type="ChEBI" id="CHEBI:15377"/>
        <dbReference type="ChEBI" id="CHEBI:16044"/>
        <dbReference type="ChEBI" id="CHEBI:29950"/>
        <dbReference type="ChEBI" id="CHEBI:44120"/>
        <dbReference type="ChEBI" id="CHEBI:50058"/>
        <dbReference type="EC" id="1.8.4.11"/>
    </reaction>
</comment>
<reference evidence="6 7" key="1">
    <citation type="journal article" date="2014" name="Syst. Appl. Microbiol.">
        <title>Complete genomes of freshwater sulfur oxidizers Sulfuricella denitrificans skB26 and Sulfuritalea hydrogenivorans sk43H: genetic insights into the sulfur oxidation pathway of betaproteobacteria.</title>
        <authorList>
            <person name="Watanabe T."/>
            <person name="Kojima H."/>
            <person name="Fukui M."/>
        </authorList>
    </citation>
    <scope>NUCLEOTIDE SEQUENCE [LARGE SCALE GENOMIC DNA]</scope>
    <source>
        <strain evidence="6">DSM22779</strain>
    </source>
</reference>
<dbReference type="OrthoDB" id="4174719at2"/>
<accession>W0SLD6</accession>
<keyword evidence="1 4" id="KW-0560">Oxidoreductase</keyword>
<dbReference type="SUPFAM" id="SSF55068">
    <property type="entry name" value="Peptide methionine sulfoxide reductase"/>
    <property type="match status" value="1"/>
</dbReference>
<evidence type="ECO:0000313" key="7">
    <source>
        <dbReference type="Proteomes" id="UP000031637"/>
    </source>
</evidence>
<dbReference type="InterPro" id="IPR036509">
    <property type="entry name" value="Met_Sox_Rdtase_MsrA_sf"/>
</dbReference>
<dbReference type="Gene3D" id="3.30.1060.10">
    <property type="entry name" value="Peptide methionine sulphoxide reductase MsrA"/>
    <property type="match status" value="1"/>
</dbReference>
<comment type="catalytic activity">
    <reaction evidence="3 4">
        <text>[thioredoxin]-disulfide + L-methionine + H2O = L-methionine (S)-S-oxide + [thioredoxin]-dithiol</text>
        <dbReference type="Rhea" id="RHEA:19993"/>
        <dbReference type="Rhea" id="RHEA-COMP:10698"/>
        <dbReference type="Rhea" id="RHEA-COMP:10700"/>
        <dbReference type="ChEBI" id="CHEBI:15377"/>
        <dbReference type="ChEBI" id="CHEBI:29950"/>
        <dbReference type="ChEBI" id="CHEBI:50058"/>
        <dbReference type="ChEBI" id="CHEBI:57844"/>
        <dbReference type="ChEBI" id="CHEBI:58772"/>
        <dbReference type="EC" id="1.8.4.11"/>
    </reaction>
</comment>
<evidence type="ECO:0000256" key="3">
    <source>
        <dbReference type="ARBA" id="ARBA00048782"/>
    </source>
</evidence>
<feature type="domain" description="Peptide methionine sulphoxide reductase MsrA" evidence="5">
    <location>
        <begin position="14"/>
        <end position="166"/>
    </location>
</feature>
<dbReference type="HOGENOM" id="CLU_031040_10_0_4"/>
<keyword evidence="7" id="KW-1185">Reference proteome</keyword>
<dbReference type="GO" id="GO:0008113">
    <property type="term" value="F:peptide-methionine (S)-S-oxide reductase activity"/>
    <property type="evidence" value="ECO:0007669"/>
    <property type="project" value="UniProtKB-UniRule"/>
</dbReference>
<dbReference type="STRING" id="1223802.SUTH_02814"/>
<dbReference type="EC" id="1.8.4.11" evidence="4"/>
<comment type="function">
    <text evidence="4">Has an important function as a repair enzyme for proteins that have been inactivated by oxidation. Catalyzes the reversible oxidation-reduction of methionine sulfoxide in proteins to methionine.</text>
</comment>
<dbReference type="AlphaFoldDB" id="W0SLD6"/>
<dbReference type="NCBIfam" id="TIGR00401">
    <property type="entry name" value="msrA"/>
    <property type="match status" value="1"/>
</dbReference>
<evidence type="ECO:0000313" key="6">
    <source>
        <dbReference type="EMBL" id="BAO30593.1"/>
    </source>
</evidence>
<feature type="active site" evidence="4">
    <location>
        <position position="20"/>
    </location>
</feature>
<dbReference type="Proteomes" id="UP000031637">
    <property type="component" value="Chromosome"/>
</dbReference>